<dbReference type="SUPFAM" id="SSF82689">
    <property type="entry name" value="Mechanosensitive channel protein MscS (YggB), C-terminal domain"/>
    <property type="match status" value="1"/>
</dbReference>
<evidence type="ECO:0000259" key="10">
    <source>
        <dbReference type="Pfam" id="PF00924"/>
    </source>
</evidence>
<dbReference type="AlphaFoldDB" id="A0A2W4V0U5"/>
<dbReference type="InterPro" id="IPR010920">
    <property type="entry name" value="LSM_dom_sf"/>
</dbReference>
<sequence length="605" mass="66336">MNKQRRRGQRGLWLTLGLIFLSLLASPSWSQSSDAADTPRGGADSGIVLSGPNTGVNRLLPGPLSVSAEEVAISPIYLDGRTLFYVSAPEVNGQQPAEKRAKEIQDRLYKIAKSQTAPLDTQVEIDKPSNLPVVIVGDQTLLTVTQLDAQVTGYASASDRAQVIATDLQIALRSYLTERQPDFWQRQVKIAAVILLGTILLQLVINRISLRIKRRQKRLANVKTQIGNPRSQPYNPLVEVLSSGNFNTVFDQVKARLDNHQKRKLNELLRVLMVFAQIALWVGALLWLLALFPYSRWLTTLSLLSVRVPGRLLLTLGIAYAAIRLSSVAIDKTILTLQEGTHWAPEKSKRRSLRFSTFSQVAKGLAGSIIFGIAVFRMLAIAGVEVGPLLAGAGIIGVGISLAAQSLIKDFINGFFILFEDQFGIGDVITVGDLSGAVESLNLRITQLRDSEGRLITIPNSQISIVQNASKDWAQVDLSIRVAPSADLTKAITLVQQTAITLSEDAQWQRSILEPPDVLGVESLDHTGIAIRLFMKTQPLQQWPVARELRARIKRAFDAADIGMGMPQERVEIRLSDRTVSTLENRQTPEPATAAAESPLPETPI</sequence>
<dbReference type="FunFam" id="2.30.30.60:FF:000001">
    <property type="entry name" value="MscS Mechanosensitive ion channel"/>
    <property type="match status" value="1"/>
</dbReference>
<dbReference type="InterPro" id="IPR006685">
    <property type="entry name" value="MscS_channel_2nd"/>
</dbReference>
<feature type="domain" description="Mechanosensitive ion channel MscS" evidence="10">
    <location>
        <begin position="407"/>
        <end position="470"/>
    </location>
</feature>
<protein>
    <submittedName>
        <fullName evidence="12">Mechanosensitive ion channel protein MscS</fullName>
    </submittedName>
</protein>
<evidence type="ECO:0000256" key="1">
    <source>
        <dbReference type="ARBA" id="ARBA00004651"/>
    </source>
</evidence>
<evidence type="ECO:0000256" key="4">
    <source>
        <dbReference type="ARBA" id="ARBA00022692"/>
    </source>
</evidence>
<proteinExistence type="inferred from homology"/>
<evidence type="ECO:0000313" key="13">
    <source>
        <dbReference type="Proteomes" id="UP000249354"/>
    </source>
</evidence>
<dbReference type="Gene3D" id="3.30.70.100">
    <property type="match status" value="1"/>
</dbReference>
<keyword evidence="9" id="KW-0732">Signal</keyword>
<dbReference type="Gene3D" id="2.30.30.60">
    <property type="match status" value="1"/>
</dbReference>
<reference evidence="12 13" key="2">
    <citation type="submission" date="2018-06" db="EMBL/GenBank/DDBJ databases">
        <title>Metagenomic assembly of (sub)arctic Cyanobacteria and their associated microbiome from non-axenic cultures.</title>
        <authorList>
            <person name="Baurain D."/>
        </authorList>
    </citation>
    <scope>NUCLEOTIDE SEQUENCE [LARGE SCALE GENOMIC DNA]</scope>
    <source>
        <strain evidence="12">ULC129bin1</strain>
    </source>
</reference>
<dbReference type="GO" id="GO:0005886">
    <property type="term" value="C:plasma membrane"/>
    <property type="evidence" value="ECO:0007669"/>
    <property type="project" value="UniProtKB-SubCell"/>
</dbReference>
<keyword evidence="3" id="KW-1003">Cell membrane</keyword>
<evidence type="ECO:0000256" key="5">
    <source>
        <dbReference type="ARBA" id="ARBA00022989"/>
    </source>
</evidence>
<dbReference type="GO" id="GO:0008381">
    <property type="term" value="F:mechanosensitive monoatomic ion channel activity"/>
    <property type="evidence" value="ECO:0007669"/>
    <property type="project" value="InterPro"/>
</dbReference>
<dbReference type="PANTHER" id="PTHR30460:SF0">
    <property type="entry name" value="MODERATE CONDUCTANCE MECHANOSENSITIVE CHANNEL YBIO"/>
    <property type="match status" value="1"/>
</dbReference>
<feature type="domain" description="Mechanosensitive ion channel MscS C-terminal" evidence="11">
    <location>
        <begin position="476"/>
        <end position="564"/>
    </location>
</feature>
<keyword evidence="4 8" id="KW-0812">Transmembrane</keyword>
<evidence type="ECO:0000256" key="8">
    <source>
        <dbReference type="SAM" id="Phobius"/>
    </source>
</evidence>
<feature type="region of interest" description="Disordered" evidence="7">
    <location>
        <begin position="581"/>
        <end position="605"/>
    </location>
</feature>
<feature type="compositionally biased region" description="Low complexity" evidence="7">
    <location>
        <begin position="588"/>
        <end position="605"/>
    </location>
</feature>
<reference evidence="13" key="1">
    <citation type="submission" date="2018-04" db="EMBL/GenBank/DDBJ databases">
        <authorList>
            <person name="Cornet L."/>
        </authorList>
    </citation>
    <scope>NUCLEOTIDE SEQUENCE [LARGE SCALE GENOMIC DNA]</scope>
</reference>
<dbReference type="EMBL" id="QBMC01000007">
    <property type="protein sequence ID" value="PZO22729.1"/>
    <property type="molecule type" value="Genomic_DNA"/>
</dbReference>
<dbReference type="Pfam" id="PF00924">
    <property type="entry name" value="MS_channel_2nd"/>
    <property type="match status" value="1"/>
</dbReference>
<dbReference type="SUPFAM" id="SSF82861">
    <property type="entry name" value="Mechanosensitive channel protein MscS (YggB), transmembrane region"/>
    <property type="match status" value="1"/>
</dbReference>
<feature type="transmembrane region" description="Helical" evidence="8">
    <location>
        <begin position="361"/>
        <end position="383"/>
    </location>
</feature>
<dbReference type="Gene3D" id="1.10.287.1260">
    <property type="match status" value="1"/>
</dbReference>
<dbReference type="Proteomes" id="UP000249354">
    <property type="component" value="Unassembled WGS sequence"/>
</dbReference>
<evidence type="ECO:0000256" key="9">
    <source>
        <dbReference type="SAM" id="SignalP"/>
    </source>
</evidence>
<feature type="chain" id="PRO_5016105849" evidence="9">
    <location>
        <begin position="36"/>
        <end position="605"/>
    </location>
</feature>
<dbReference type="PANTHER" id="PTHR30460">
    <property type="entry name" value="MODERATE CONDUCTANCE MECHANOSENSITIVE CHANNEL YBIO"/>
    <property type="match status" value="1"/>
</dbReference>
<keyword evidence="5 8" id="KW-1133">Transmembrane helix</keyword>
<evidence type="ECO:0000313" key="12">
    <source>
        <dbReference type="EMBL" id="PZO22729.1"/>
    </source>
</evidence>
<evidence type="ECO:0000259" key="11">
    <source>
        <dbReference type="Pfam" id="PF21082"/>
    </source>
</evidence>
<keyword evidence="6 8" id="KW-0472">Membrane</keyword>
<organism evidence="12 13">
    <name type="scientific">Leptolyngbya foveolarum</name>
    <dbReference type="NCBI Taxonomy" id="47253"/>
    <lineage>
        <taxon>Bacteria</taxon>
        <taxon>Bacillati</taxon>
        <taxon>Cyanobacteriota</taxon>
        <taxon>Cyanophyceae</taxon>
        <taxon>Leptolyngbyales</taxon>
        <taxon>Leptolyngbyaceae</taxon>
        <taxon>Leptolyngbya group</taxon>
        <taxon>Leptolyngbya</taxon>
    </lineage>
</organism>
<evidence type="ECO:0000256" key="6">
    <source>
        <dbReference type="ARBA" id="ARBA00023136"/>
    </source>
</evidence>
<evidence type="ECO:0000256" key="7">
    <source>
        <dbReference type="SAM" id="MobiDB-lite"/>
    </source>
</evidence>
<gene>
    <name evidence="12" type="ORF">DCF25_02105</name>
</gene>
<dbReference type="Pfam" id="PF21082">
    <property type="entry name" value="MS_channel_3rd"/>
    <property type="match status" value="1"/>
</dbReference>
<comment type="subcellular location">
    <subcellularLocation>
        <location evidence="1">Cell membrane</location>
        <topology evidence="1">Multi-pass membrane protein</topology>
    </subcellularLocation>
</comment>
<feature type="signal peptide" evidence="9">
    <location>
        <begin position="1"/>
        <end position="35"/>
    </location>
</feature>
<dbReference type="InterPro" id="IPR049278">
    <property type="entry name" value="MS_channel_C"/>
</dbReference>
<feature type="transmembrane region" description="Helical" evidence="8">
    <location>
        <begin position="389"/>
        <end position="408"/>
    </location>
</feature>
<comment type="caution">
    <text evidence="12">The sequence shown here is derived from an EMBL/GenBank/DDBJ whole genome shotgun (WGS) entry which is preliminary data.</text>
</comment>
<dbReference type="InterPro" id="IPR045276">
    <property type="entry name" value="YbiO_bact"/>
</dbReference>
<dbReference type="SUPFAM" id="SSF50182">
    <property type="entry name" value="Sm-like ribonucleoproteins"/>
    <property type="match status" value="1"/>
</dbReference>
<name>A0A2W4V0U5_9CYAN</name>
<dbReference type="InterPro" id="IPR011014">
    <property type="entry name" value="MscS_channel_TM-2"/>
</dbReference>
<evidence type="ECO:0000256" key="2">
    <source>
        <dbReference type="ARBA" id="ARBA00008017"/>
    </source>
</evidence>
<comment type="similarity">
    <text evidence="2">Belongs to the MscS (TC 1.A.23) family.</text>
</comment>
<evidence type="ECO:0000256" key="3">
    <source>
        <dbReference type="ARBA" id="ARBA00022475"/>
    </source>
</evidence>
<feature type="transmembrane region" description="Helical" evidence="8">
    <location>
        <begin position="271"/>
        <end position="292"/>
    </location>
</feature>
<dbReference type="InterPro" id="IPR011066">
    <property type="entry name" value="MscS_channel_C_sf"/>
</dbReference>
<accession>A0A2W4V0U5</accession>
<feature type="transmembrane region" description="Helical" evidence="8">
    <location>
        <begin position="190"/>
        <end position="210"/>
    </location>
</feature>
<dbReference type="InterPro" id="IPR023408">
    <property type="entry name" value="MscS_beta-dom_sf"/>
</dbReference>